<dbReference type="Gene3D" id="3.90.660.10">
    <property type="match status" value="1"/>
</dbReference>
<evidence type="ECO:0000256" key="3">
    <source>
        <dbReference type="ARBA" id="ARBA00005995"/>
    </source>
</evidence>
<comment type="pathway">
    <text evidence="1">Plant hormone metabolism; auxin biosynthesis.</text>
</comment>
<dbReference type="InterPro" id="IPR002937">
    <property type="entry name" value="Amino_oxidase"/>
</dbReference>
<comment type="catalytic activity">
    <reaction evidence="8">
        <text>L-tryptophan + O2 = indole-3-acetamide + CO2 + H2O</text>
        <dbReference type="Rhea" id="RHEA:16165"/>
        <dbReference type="ChEBI" id="CHEBI:15377"/>
        <dbReference type="ChEBI" id="CHEBI:15379"/>
        <dbReference type="ChEBI" id="CHEBI:16031"/>
        <dbReference type="ChEBI" id="CHEBI:16526"/>
        <dbReference type="ChEBI" id="CHEBI:57912"/>
        <dbReference type="EC" id="1.13.12.3"/>
    </reaction>
</comment>
<evidence type="ECO:0000256" key="1">
    <source>
        <dbReference type="ARBA" id="ARBA00004814"/>
    </source>
</evidence>
<keyword evidence="6" id="KW-0560">Oxidoreductase</keyword>
<dbReference type="PANTHER" id="PTHR10742:SF386">
    <property type="entry name" value="LYSINE-SPECIFIC HISTONE DEMETHYLASE 1A"/>
    <property type="match status" value="1"/>
</dbReference>
<dbReference type="EC" id="1.13.12.3" evidence="4"/>
<dbReference type="Pfam" id="PF01593">
    <property type="entry name" value="Amino_oxidase"/>
    <property type="match status" value="1"/>
</dbReference>
<accession>A0ABW9Y703</accession>
<protein>
    <recommendedName>
        <fullName evidence="5">Tryptophan 2-monooxygenase</fullName>
        <ecNumber evidence="4">1.13.12.3</ecNumber>
    </recommendedName>
</protein>
<dbReference type="SUPFAM" id="SSF51905">
    <property type="entry name" value="FAD/NAD(P)-binding domain"/>
    <property type="match status" value="1"/>
</dbReference>
<dbReference type="InterPro" id="IPR036188">
    <property type="entry name" value="FAD/NAD-bd_sf"/>
</dbReference>
<evidence type="ECO:0000256" key="8">
    <source>
        <dbReference type="ARBA" id="ARBA00047321"/>
    </source>
</evidence>
<feature type="domain" description="Amine oxidase" evidence="9">
    <location>
        <begin position="21"/>
        <end position="425"/>
    </location>
</feature>
<evidence type="ECO:0000256" key="4">
    <source>
        <dbReference type="ARBA" id="ARBA00012535"/>
    </source>
</evidence>
<dbReference type="InterPro" id="IPR050281">
    <property type="entry name" value="Flavin_monoamine_oxidase"/>
</dbReference>
<gene>
    <name evidence="10" type="ORF">GU920_12435</name>
</gene>
<dbReference type="PRINTS" id="PR00420">
    <property type="entry name" value="RNGMNOXGNASE"/>
</dbReference>
<keyword evidence="7" id="KW-0073">Auxin biosynthesis</keyword>
<evidence type="ECO:0000256" key="7">
    <source>
        <dbReference type="ARBA" id="ARBA00023070"/>
    </source>
</evidence>
<keyword evidence="11" id="KW-1185">Reference proteome</keyword>
<proteinExistence type="inferred from homology"/>
<dbReference type="PANTHER" id="PTHR10742">
    <property type="entry name" value="FLAVIN MONOAMINE OXIDASE"/>
    <property type="match status" value="1"/>
</dbReference>
<evidence type="ECO:0000313" key="11">
    <source>
        <dbReference type="Proteomes" id="UP001517376"/>
    </source>
</evidence>
<dbReference type="SUPFAM" id="SSF54373">
    <property type="entry name" value="FAD-linked reductases, C-terminal domain"/>
    <property type="match status" value="1"/>
</dbReference>
<evidence type="ECO:0000313" key="10">
    <source>
        <dbReference type="EMBL" id="NBE08346.1"/>
    </source>
</evidence>
<comment type="caution">
    <text evidence="10">The sequence shown here is derived from an EMBL/GenBank/DDBJ whole genome shotgun (WGS) entry which is preliminary data.</text>
</comment>
<comment type="similarity">
    <text evidence="3">Belongs to the flavin monoamine oxidase family.</text>
</comment>
<evidence type="ECO:0000256" key="6">
    <source>
        <dbReference type="ARBA" id="ARBA00023002"/>
    </source>
</evidence>
<comment type="similarity">
    <text evidence="2">Belongs to the tryptophan 2-monooxygenase family.</text>
</comment>
<evidence type="ECO:0000259" key="9">
    <source>
        <dbReference type="Pfam" id="PF01593"/>
    </source>
</evidence>
<dbReference type="Proteomes" id="UP001517376">
    <property type="component" value="Unassembled WGS sequence"/>
</dbReference>
<dbReference type="EMBL" id="JAAATW010000003">
    <property type="protein sequence ID" value="NBE08346.1"/>
    <property type="molecule type" value="Genomic_DNA"/>
</dbReference>
<dbReference type="Gene3D" id="3.50.50.60">
    <property type="entry name" value="FAD/NAD(P)-binding domain"/>
    <property type="match status" value="1"/>
</dbReference>
<reference evidence="11" key="1">
    <citation type="submission" date="2020-01" db="EMBL/GenBank/DDBJ databases">
        <title>Sphingomonas sp. strain CSW-10.</title>
        <authorList>
            <person name="Chen W.-M."/>
        </authorList>
    </citation>
    <scope>NUCLEOTIDE SEQUENCE [LARGE SCALE GENOMIC DNA]</scope>
    <source>
        <strain evidence="11">CCP-1</strain>
    </source>
</reference>
<sequence>MVGRGSGAMAGRRVAVIGAGMAGIAAARALQAGGAEVTVIEARDRIGGRVWTDRGWPGLPVDMGASWIHGVTGNPLTALARTAGAALHPTDYESAAAFGAGREQPYPAEPWGMLARAQERAWEAGADMSLRAAVEALPRWQKMTGAERDAFRAAVHRMVEHEYGADWGALSARSYDDSAAFDGGDALFPGGYDQLARHAAQGLRVRLGAVVRAVQAARSGVRLTFADGAVAEADAVVCTLPLGVLQAGDVTFDPPLAPARQAAIGALGMGILNKCWLRFDAPPPVPAADWILNLGPPHDLWPEWVNPSAAAPAPLLLAFNAGTRADAVEVMDDAATRASAAEALRAMFGSRFPAPVAAKISRWHGDPLARGAYSFHAIGAGRDTRAALAGADWDGRIAFAGEAASPDHPSTVHGAWLSGLAAAETLARAG</sequence>
<evidence type="ECO:0000256" key="5">
    <source>
        <dbReference type="ARBA" id="ARBA00017871"/>
    </source>
</evidence>
<evidence type="ECO:0000256" key="2">
    <source>
        <dbReference type="ARBA" id="ARBA00005833"/>
    </source>
</evidence>
<name>A0ABW9Y703_9RHOB</name>
<organism evidence="10 11">
    <name type="scientific">Paragemmobacter ruber</name>
    <dbReference type="NCBI Taxonomy" id="1985673"/>
    <lineage>
        <taxon>Bacteria</taxon>
        <taxon>Pseudomonadati</taxon>
        <taxon>Pseudomonadota</taxon>
        <taxon>Alphaproteobacteria</taxon>
        <taxon>Rhodobacterales</taxon>
        <taxon>Paracoccaceae</taxon>
        <taxon>Paragemmobacter</taxon>
    </lineage>
</organism>